<dbReference type="AlphaFoldDB" id="A0A0N1I4H9"/>
<protein>
    <submittedName>
        <fullName evidence="2">Uncharacterized protein</fullName>
    </submittedName>
</protein>
<feature type="region of interest" description="Disordered" evidence="1">
    <location>
        <begin position="1"/>
        <end position="32"/>
    </location>
</feature>
<accession>A0A0N1I4H9</accession>
<evidence type="ECO:0000313" key="2">
    <source>
        <dbReference type="EMBL" id="KPJ00073.1"/>
    </source>
</evidence>
<evidence type="ECO:0000256" key="1">
    <source>
        <dbReference type="SAM" id="MobiDB-lite"/>
    </source>
</evidence>
<keyword evidence="3" id="KW-1185">Reference proteome</keyword>
<feature type="region of interest" description="Disordered" evidence="1">
    <location>
        <begin position="48"/>
        <end position="72"/>
    </location>
</feature>
<feature type="compositionally biased region" description="Basic and acidic residues" evidence="1">
    <location>
        <begin position="16"/>
        <end position="29"/>
    </location>
</feature>
<evidence type="ECO:0000313" key="3">
    <source>
        <dbReference type="Proteomes" id="UP000053268"/>
    </source>
</evidence>
<organism evidence="2 3">
    <name type="scientific">Papilio xuthus</name>
    <name type="common">Asian swallowtail butterfly</name>
    <dbReference type="NCBI Taxonomy" id="66420"/>
    <lineage>
        <taxon>Eukaryota</taxon>
        <taxon>Metazoa</taxon>
        <taxon>Ecdysozoa</taxon>
        <taxon>Arthropoda</taxon>
        <taxon>Hexapoda</taxon>
        <taxon>Insecta</taxon>
        <taxon>Pterygota</taxon>
        <taxon>Neoptera</taxon>
        <taxon>Endopterygota</taxon>
        <taxon>Lepidoptera</taxon>
        <taxon>Glossata</taxon>
        <taxon>Ditrysia</taxon>
        <taxon>Papilionoidea</taxon>
        <taxon>Papilionidae</taxon>
        <taxon>Papilioninae</taxon>
        <taxon>Papilio</taxon>
    </lineage>
</organism>
<dbReference type="Proteomes" id="UP000053268">
    <property type="component" value="Unassembled WGS sequence"/>
</dbReference>
<proteinExistence type="predicted"/>
<gene>
    <name evidence="2" type="ORF">RR46_00636</name>
</gene>
<sequence>MATTDRPAPPPVTNTGDKEDLTPPSRKFDYNFNSSHASRSYVRVLVQYTQPSSRKSRRRLTGAGQQPRRAGKWTVFCKREPAKVKFDR</sequence>
<dbReference type="EMBL" id="KQ459506">
    <property type="protein sequence ID" value="KPJ00073.1"/>
    <property type="molecule type" value="Genomic_DNA"/>
</dbReference>
<name>A0A0N1I4H9_PAPXU</name>
<reference evidence="2 3" key="1">
    <citation type="journal article" date="2015" name="Nat. Commun.">
        <title>Outbred genome sequencing and CRISPR/Cas9 gene editing in butterflies.</title>
        <authorList>
            <person name="Li X."/>
            <person name="Fan D."/>
            <person name="Zhang W."/>
            <person name="Liu G."/>
            <person name="Zhang L."/>
            <person name="Zhao L."/>
            <person name="Fang X."/>
            <person name="Chen L."/>
            <person name="Dong Y."/>
            <person name="Chen Y."/>
            <person name="Ding Y."/>
            <person name="Zhao R."/>
            <person name="Feng M."/>
            <person name="Zhu Y."/>
            <person name="Feng Y."/>
            <person name="Jiang X."/>
            <person name="Zhu D."/>
            <person name="Xiang H."/>
            <person name="Feng X."/>
            <person name="Li S."/>
            <person name="Wang J."/>
            <person name="Zhang G."/>
            <person name="Kronforst M.R."/>
            <person name="Wang W."/>
        </authorList>
    </citation>
    <scope>NUCLEOTIDE SEQUENCE [LARGE SCALE GENOMIC DNA]</scope>
    <source>
        <strain evidence="2">Ya'a_city_454_Px</strain>
        <tissue evidence="2">Whole body</tissue>
    </source>
</reference>